<proteinExistence type="predicted"/>
<protein>
    <submittedName>
        <fullName evidence="2">Mannosyltransferase OCH1 and related enzymes</fullName>
    </submittedName>
</protein>
<dbReference type="Proteomes" id="UP000254118">
    <property type="component" value="Unassembled WGS sequence"/>
</dbReference>
<dbReference type="GO" id="GO:0016020">
    <property type="term" value="C:membrane"/>
    <property type="evidence" value="ECO:0007669"/>
    <property type="project" value="GOC"/>
</dbReference>
<accession>A0AA46H0V3</accession>
<comment type="caution">
    <text evidence="2">The sequence shown here is derived from an EMBL/GenBank/DDBJ whole genome shotgun (WGS) entry which is preliminary data.</text>
</comment>
<reference evidence="2 3" key="1">
    <citation type="submission" date="2018-06" db="EMBL/GenBank/DDBJ databases">
        <authorList>
            <consortium name="Pathogen Informatics"/>
            <person name="Doyle S."/>
        </authorList>
    </citation>
    <scope>NUCLEOTIDE SEQUENCE [LARGE SCALE GENOMIC DNA]</scope>
    <source>
        <strain evidence="2 3">NCTC7915</strain>
    </source>
</reference>
<dbReference type="PANTHER" id="PTHR32385">
    <property type="entry name" value="MANNOSYL PHOSPHORYLINOSITOL CERAMIDE SYNTHASE"/>
    <property type="match status" value="1"/>
</dbReference>
<dbReference type="SUPFAM" id="SSF53448">
    <property type="entry name" value="Nucleotide-diphospho-sugar transferases"/>
    <property type="match status" value="1"/>
</dbReference>
<gene>
    <name evidence="2" type="ORF">NCTC7915_01689</name>
</gene>
<dbReference type="RefSeq" id="WP_115031221.1">
    <property type="nucleotide sequence ID" value="NZ_UFYA01000001.1"/>
</dbReference>
<dbReference type="InterPro" id="IPR051706">
    <property type="entry name" value="Glycosyltransferase_domain"/>
</dbReference>
<sequence>MLPKKIHVVWVGDENRRPQALIDTWQRLNPDFEVRVWGNKDLAESKWISARHMKDMWLQELCGVADLMRYEILYEHGGIAIDADSACLRPLEDWLLEASDFASWSNELTIPGMVTNAFMGATPGSEFIGQIIANLANEPTVVDRRAWQSTGPMLVTRTWQETQHPLTIWPSHLFTPRHHSGWVYTGTGPVFGHQMFASTQDSWDAAIDLTNTEEENLSDAFGKTE</sequence>
<dbReference type="EMBL" id="UFYA01000001">
    <property type="protein sequence ID" value="STD11917.1"/>
    <property type="molecule type" value="Genomic_DNA"/>
</dbReference>
<dbReference type="InterPro" id="IPR007577">
    <property type="entry name" value="GlycoTrfase_DXD_sugar-bd_CS"/>
</dbReference>
<name>A0AA46H0V3_9MICO</name>
<evidence type="ECO:0000313" key="3">
    <source>
        <dbReference type="Proteomes" id="UP000254118"/>
    </source>
</evidence>
<evidence type="ECO:0000313" key="2">
    <source>
        <dbReference type="EMBL" id="STD11917.1"/>
    </source>
</evidence>
<keyword evidence="1" id="KW-0808">Transferase</keyword>
<keyword evidence="2" id="KW-0328">Glycosyltransferase</keyword>
<dbReference type="GO" id="GO:0051999">
    <property type="term" value="P:mannosyl-inositol phosphorylceramide biosynthetic process"/>
    <property type="evidence" value="ECO:0007669"/>
    <property type="project" value="TreeGrafter"/>
</dbReference>
<evidence type="ECO:0000256" key="1">
    <source>
        <dbReference type="ARBA" id="ARBA00022679"/>
    </source>
</evidence>
<dbReference type="Gene3D" id="3.90.550.20">
    <property type="match status" value="1"/>
</dbReference>
<dbReference type="GO" id="GO:0000030">
    <property type="term" value="F:mannosyltransferase activity"/>
    <property type="evidence" value="ECO:0007669"/>
    <property type="project" value="TreeGrafter"/>
</dbReference>
<dbReference type="AlphaFoldDB" id="A0AA46H0V3"/>
<dbReference type="InterPro" id="IPR029044">
    <property type="entry name" value="Nucleotide-diphossugar_trans"/>
</dbReference>
<dbReference type="Pfam" id="PF04488">
    <property type="entry name" value="Gly_transf_sug"/>
    <property type="match status" value="1"/>
</dbReference>
<organism evidence="2 3">
    <name type="scientific">Dermatophilus congolensis</name>
    <dbReference type="NCBI Taxonomy" id="1863"/>
    <lineage>
        <taxon>Bacteria</taxon>
        <taxon>Bacillati</taxon>
        <taxon>Actinomycetota</taxon>
        <taxon>Actinomycetes</taxon>
        <taxon>Micrococcales</taxon>
        <taxon>Dermatophilaceae</taxon>
        <taxon>Dermatophilus</taxon>
    </lineage>
</organism>
<dbReference type="PANTHER" id="PTHR32385:SF15">
    <property type="entry name" value="INOSITOL PHOSPHOCERAMIDE MANNOSYLTRANSFERASE 1"/>
    <property type="match status" value="1"/>
</dbReference>